<reference evidence="1 2" key="1">
    <citation type="submission" date="2020-04" db="EMBL/GenBank/DDBJ databases">
        <title>MicrobeNet Type strains.</title>
        <authorList>
            <person name="Nicholson A.C."/>
        </authorList>
    </citation>
    <scope>NUCLEOTIDE SEQUENCE [LARGE SCALE GENOMIC DNA]</scope>
    <source>
        <strain evidence="1 2">CCUG 61472</strain>
    </source>
</reference>
<evidence type="ECO:0000313" key="1">
    <source>
        <dbReference type="EMBL" id="NKZ24995.1"/>
    </source>
</evidence>
<evidence type="ECO:0000313" key="2">
    <source>
        <dbReference type="Proteomes" id="UP000549765"/>
    </source>
</evidence>
<dbReference type="InterPro" id="IPR035528">
    <property type="entry name" value="DUF5388"/>
</dbReference>
<dbReference type="AlphaFoldDB" id="A0A7X6S3E9"/>
<gene>
    <name evidence="1" type="ORF">HF964_09390</name>
</gene>
<name>A0A7X6S3E9_9LACO</name>
<dbReference type="Pfam" id="PF17363">
    <property type="entry name" value="DUF5388"/>
    <property type="match status" value="1"/>
</dbReference>
<dbReference type="EMBL" id="JAAXPN010000014">
    <property type="protein sequence ID" value="NKZ24995.1"/>
    <property type="molecule type" value="Genomic_DNA"/>
</dbReference>
<organism evidence="1 2">
    <name type="scientific">Periweissella fabalis</name>
    <dbReference type="NCBI Taxonomy" id="1070421"/>
    <lineage>
        <taxon>Bacteria</taxon>
        <taxon>Bacillati</taxon>
        <taxon>Bacillota</taxon>
        <taxon>Bacilli</taxon>
        <taxon>Lactobacillales</taxon>
        <taxon>Lactobacillaceae</taxon>
        <taxon>Periweissella</taxon>
    </lineage>
</organism>
<accession>A0A7X6S3E9</accession>
<sequence>MSGLINNPNKIIERKPILKPANEFTMADLNTPEKPIKKAEVKSVTYSSSVRMDNHIKNQLQAMTLIGIASTQQDAIDRMLVEWRNHADEDTLKMFDLQVSMLEKKDALQYANKK</sequence>
<comment type="caution">
    <text evidence="1">The sequence shown here is derived from an EMBL/GenBank/DDBJ whole genome shotgun (WGS) entry which is preliminary data.</text>
</comment>
<protein>
    <submittedName>
        <fullName evidence="1">DUF5388 domain-containing protein</fullName>
    </submittedName>
</protein>
<proteinExistence type="predicted"/>
<keyword evidence="2" id="KW-1185">Reference proteome</keyword>
<dbReference type="Proteomes" id="UP000549765">
    <property type="component" value="Unassembled WGS sequence"/>
</dbReference>
<dbReference type="RefSeq" id="WP_168722786.1">
    <property type="nucleotide sequence ID" value="NZ_JAAXPN010000014.1"/>
</dbReference>